<protein>
    <submittedName>
        <fullName evidence="2">Uncharacterized protein</fullName>
    </submittedName>
</protein>
<feature type="region of interest" description="Disordered" evidence="1">
    <location>
        <begin position="280"/>
        <end position="334"/>
    </location>
</feature>
<feature type="region of interest" description="Disordered" evidence="1">
    <location>
        <begin position="17"/>
        <end position="37"/>
    </location>
</feature>
<evidence type="ECO:0000313" key="2">
    <source>
        <dbReference type="EMBL" id="KIY51567.1"/>
    </source>
</evidence>
<organism evidence="2 3">
    <name type="scientific">Fistulina hepatica ATCC 64428</name>
    <dbReference type="NCBI Taxonomy" id="1128425"/>
    <lineage>
        <taxon>Eukaryota</taxon>
        <taxon>Fungi</taxon>
        <taxon>Dikarya</taxon>
        <taxon>Basidiomycota</taxon>
        <taxon>Agaricomycotina</taxon>
        <taxon>Agaricomycetes</taxon>
        <taxon>Agaricomycetidae</taxon>
        <taxon>Agaricales</taxon>
        <taxon>Fistulinaceae</taxon>
        <taxon>Fistulina</taxon>
    </lineage>
</organism>
<dbReference type="Proteomes" id="UP000054144">
    <property type="component" value="Unassembled WGS sequence"/>
</dbReference>
<proteinExistence type="predicted"/>
<name>A0A0D7AIZ3_9AGAR</name>
<reference evidence="2 3" key="1">
    <citation type="journal article" date="2015" name="Fungal Genet. Biol.">
        <title>Evolution of novel wood decay mechanisms in Agaricales revealed by the genome sequences of Fistulina hepatica and Cylindrobasidium torrendii.</title>
        <authorList>
            <person name="Floudas D."/>
            <person name="Held B.W."/>
            <person name="Riley R."/>
            <person name="Nagy L.G."/>
            <person name="Koehler G."/>
            <person name="Ransdell A.S."/>
            <person name="Younus H."/>
            <person name="Chow J."/>
            <person name="Chiniquy J."/>
            <person name="Lipzen A."/>
            <person name="Tritt A."/>
            <person name="Sun H."/>
            <person name="Haridas S."/>
            <person name="LaButti K."/>
            <person name="Ohm R.A."/>
            <person name="Kues U."/>
            <person name="Blanchette R.A."/>
            <person name="Grigoriev I.V."/>
            <person name="Minto R.E."/>
            <person name="Hibbett D.S."/>
        </authorList>
    </citation>
    <scope>NUCLEOTIDE SEQUENCE [LARGE SCALE GENOMIC DNA]</scope>
    <source>
        <strain evidence="2 3">ATCC 64428</strain>
    </source>
</reference>
<gene>
    <name evidence="2" type="ORF">FISHEDRAFT_70549</name>
</gene>
<dbReference type="AlphaFoldDB" id="A0A0D7AIZ3"/>
<accession>A0A0D7AIZ3</accession>
<feature type="compositionally biased region" description="Gly residues" evidence="1">
    <location>
        <begin position="319"/>
        <end position="328"/>
    </location>
</feature>
<evidence type="ECO:0000313" key="3">
    <source>
        <dbReference type="Proteomes" id="UP000054144"/>
    </source>
</evidence>
<evidence type="ECO:0000256" key="1">
    <source>
        <dbReference type="SAM" id="MobiDB-lite"/>
    </source>
</evidence>
<keyword evidence="3" id="KW-1185">Reference proteome</keyword>
<dbReference type="EMBL" id="KN881649">
    <property type="protein sequence ID" value="KIY51567.1"/>
    <property type="molecule type" value="Genomic_DNA"/>
</dbReference>
<sequence>MADFADFNLDLATLSDQSMASRHTSHSPPTTISDSTSVEDIPTPIGMVPVLPLAPFLASSWGTGPVQYVGRATPVNRSQRNKWGSMSMEADKTGRLRSVSMDSGYSHLRPSTSSVPGHVLSDMSSMARSMRSFAEPIKLDLDNVESLSADWSTLLDNVFSSIEAPSSDTLSVIDHSLTPVEDQSISQSMRRPTFIICTSSDSQFIEDLHQDHLDADGDDEWSEDPCIPSYHGTPNSNHGVAAGDGDCASATLAWSVGTAAGGCTGRGSISVAARPTSLNADVEIGPGSGSQNPGGDDGMAVDGAGDDGVGVKGTDESGTGEGDAGGGNAASPMCTLGDWPRRLVACRKQHR</sequence>